<dbReference type="EMBL" id="CAJNOK010005186">
    <property type="protein sequence ID" value="CAF0963198.1"/>
    <property type="molecule type" value="Genomic_DNA"/>
</dbReference>
<accession>A0A8S2IAK3</accession>
<keyword evidence="1" id="KW-0175">Coiled coil</keyword>
<dbReference type="Proteomes" id="UP000677228">
    <property type="component" value="Unassembled WGS sequence"/>
</dbReference>
<dbReference type="EMBL" id="CAJOBA010005190">
    <property type="protein sequence ID" value="CAF3735721.1"/>
    <property type="molecule type" value="Genomic_DNA"/>
</dbReference>
<dbReference type="AlphaFoldDB" id="A0A8S2IAK3"/>
<comment type="caution">
    <text evidence="3">The sequence shown here is derived from an EMBL/GenBank/DDBJ whole genome shotgun (WGS) entry which is preliminary data.</text>
</comment>
<name>A0A8S2IAK3_9BILA</name>
<evidence type="ECO:0000313" key="4">
    <source>
        <dbReference type="Proteomes" id="UP000682733"/>
    </source>
</evidence>
<gene>
    <name evidence="2" type="ORF">OVA965_LOCUS12744</name>
    <name evidence="3" type="ORF">TMI583_LOCUS12744</name>
</gene>
<proteinExistence type="predicted"/>
<reference evidence="3" key="1">
    <citation type="submission" date="2021-02" db="EMBL/GenBank/DDBJ databases">
        <authorList>
            <person name="Nowell W R."/>
        </authorList>
    </citation>
    <scope>NUCLEOTIDE SEQUENCE</scope>
</reference>
<organism evidence="3 4">
    <name type="scientific">Didymodactylos carnosus</name>
    <dbReference type="NCBI Taxonomy" id="1234261"/>
    <lineage>
        <taxon>Eukaryota</taxon>
        <taxon>Metazoa</taxon>
        <taxon>Spiralia</taxon>
        <taxon>Gnathifera</taxon>
        <taxon>Rotifera</taxon>
        <taxon>Eurotatoria</taxon>
        <taxon>Bdelloidea</taxon>
        <taxon>Philodinida</taxon>
        <taxon>Philodinidae</taxon>
        <taxon>Didymodactylos</taxon>
    </lineage>
</organism>
<feature type="coiled-coil region" evidence="1">
    <location>
        <begin position="67"/>
        <end position="130"/>
    </location>
</feature>
<evidence type="ECO:0000256" key="1">
    <source>
        <dbReference type="SAM" id="Coils"/>
    </source>
</evidence>
<evidence type="ECO:0000313" key="2">
    <source>
        <dbReference type="EMBL" id="CAF0963198.1"/>
    </source>
</evidence>
<evidence type="ECO:0000313" key="3">
    <source>
        <dbReference type="EMBL" id="CAF3735721.1"/>
    </source>
</evidence>
<protein>
    <submittedName>
        <fullName evidence="3">Uncharacterized protein</fullName>
    </submittedName>
</protein>
<dbReference type="SUPFAM" id="SSF101898">
    <property type="entry name" value="NHL repeat"/>
    <property type="match status" value="1"/>
</dbReference>
<sequence length="560" mass="64469">MSLNVKIMPPKKTDEQQSSIDVDQVSAIPKFIARCFTCNEKRELQSCIVCDKPKCQVCAEKHQNKRNEQLEERWKTLRLKLETAAERANRGQNGINETIKVIKHVHADLIKKLTDTRDKFVQQIRNSERNSLLNEVDTLWKQLEQNPVYRQIQMESLLPAEDPSVVETLVEEIEKLLDQMDFKTDKFEFHPPSNSNDISLGQLVQGCSSGSKGKASALSSNAKSEYRGTMARFQPLAQTQKFMIESEHPSPQSYTTAVRTTNLTKTIVAQPLKTELTDHRVYYEKMPANPQYSFDIDIVPKYIAVWDQSIFVCCDEGKVCVFSTSYAQVPKYFSSFSLGNQHTITCFTATQDYLVIYERNFENKVAKLKDLSFFKHDGYLLIKFSITDLPNQLLADRENRIWMCSHITKRVKLYTIRNDLTLKLLHDINYKLEGNTTPRLIATTPAALYFAVYVENEGDDRIYLYDKYQYSKLPNAISLQSVKTAKACRIYSVLLDSQQFLVLRYVTQTKTSEVVIVDEDEKVIRRMVMDDVYGMQLTGDNKIVLGIKFKSLSKGKLIIY</sequence>
<dbReference type="Proteomes" id="UP000682733">
    <property type="component" value="Unassembled WGS sequence"/>
</dbReference>